<dbReference type="AlphaFoldDB" id="A0A4Y7SEW1"/>
<accession>A0A4Y7SEW1</accession>
<dbReference type="PROSITE" id="PS00131">
    <property type="entry name" value="CARBOXYPEPT_SER_SER"/>
    <property type="match status" value="1"/>
</dbReference>
<sequence length="463" mass="51744">MNLLRVGLLSLSLYVTRAWSQSPQEALSYVSAALSEAQFTTLKHPAFPKHGVRIKKTKFCDGTVDSYTGYIDVGARHLFFYFFESRSDPDKDDVILWTNGGPGGSSALGLFMEQGESLPGRRMPTRRNTTPNLGTPKPTCFSFDQPVGVGWSYADFGEHVGTTEEGAKDIAAFVAVFFEHFHKFKGRAFHLSGESYGGRYIPVYAAAVYDQNKELLKKGLTPINLNSVMIGNGYTDFYTMMLSYYDMVCTPATVPPVLDIQTCIRMKQVLPRCEKWVKQACIDIFDEFSCQAATSFCSEELEEPLILSGLNPYDITVECEGEIEDTICYPITKAIVQYLSRHDIRKLIGAEHDMKSNFSATYHYISNLLDRGVRVLIYVGVNDFGCNHVGNEKWTSALEWSGQDGYRAQLLREWSVNGKKAGKVRSYGGLSFVTVDGAGHMVPYDKPAESLELVNRWMAGEDI</sequence>
<keyword evidence="2 7" id="KW-0121">Carboxypeptidase</keyword>
<keyword evidence="5 7" id="KW-0378">Hydrolase</keyword>
<evidence type="ECO:0000256" key="2">
    <source>
        <dbReference type="ARBA" id="ARBA00022645"/>
    </source>
</evidence>
<keyword evidence="9" id="KW-1185">Reference proteome</keyword>
<protein>
    <recommendedName>
        <fullName evidence="7">Carboxypeptidase</fullName>
        <ecNumber evidence="7">3.4.16.-</ecNumber>
    </recommendedName>
</protein>
<dbReference type="STRING" id="71717.A0A4Y7SEW1"/>
<dbReference type="EMBL" id="QPFP01000143">
    <property type="protein sequence ID" value="TEB20364.1"/>
    <property type="molecule type" value="Genomic_DNA"/>
</dbReference>
<dbReference type="PRINTS" id="PR00724">
    <property type="entry name" value="CRBOXYPTASEC"/>
</dbReference>
<dbReference type="PANTHER" id="PTHR11802">
    <property type="entry name" value="SERINE PROTEASE FAMILY S10 SERINE CARBOXYPEPTIDASE"/>
    <property type="match status" value="1"/>
</dbReference>
<reference evidence="8 9" key="1">
    <citation type="journal article" date="2019" name="Nat. Ecol. Evol.">
        <title>Megaphylogeny resolves global patterns of mushroom evolution.</title>
        <authorList>
            <person name="Varga T."/>
            <person name="Krizsan K."/>
            <person name="Foldi C."/>
            <person name="Dima B."/>
            <person name="Sanchez-Garcia M."/>
            <person name="Sanchez-Ramirez S."/>
            <person name="Szollosi G.J."/>
            <person name="Szarkandi J.G."/>
            <person name="Papp V."/>
            <person name="Albert L."/>
            <person name="Andreopoulos W."/>
            <person name="Angelini C."/>
            <person name="Antonin V."/>
            <person name="Barry K.W."/>
            <person name="Bougher N.L."/>
            <person name="Buchanan P."/>
            <person name="Buyck B."/>
            <person name="Bense V."/>
            <person name="Catcheside P."/>
            <person name="Chovatia M."/>
            <person name="Cooper J."/>
            <person name="Damon W."/>
            <person name="Desjardin D."/>
            <person name="Finy P."/>
            <person name="Geml J."/>
            <person name="Haridas S."/>
            <person name="Hughes K."/>
            <person name="Justo A."/>
            <person name="Karasinski D."/>
            <person name="Kautmanova I."/>
            <person name="Kiss B."/>
            <person name="Kocsube S."/>
            <person name="Kotiranta H."/>
            <person name="LaButti K.M."/>
            <person name="Lechner B.E."/>
            <person name="Liimatainen K."/>
            <person name="Lipzen A."/>
            <person name="Lukacs Z."/>
            <person name="Mihaltcheva S."/>
            <person name="Morgado L.N."/>
            <person name="Niskanen T."/>
            <person name="Noordeloos M.E."/>
            <person name="Ohm R.A."/>
            <person name="Ortiz-Santana B."/>
            <person name="Ovrebo C."/>
            <person name="Racz N."/>
            <person name="Riley R."/>
            <person name="Savchenko A."/>
            <person name="Shiryaev A."/>
            <person name="Soop K."/>
            <person name="Spirin V."/>
            <person name="Szebenyi C."/>
            <person name="Tomsovsky M."/>
            <person name="Tulloss R.E."/>
            <person name="Uehling J."/>
            <person name="Grigoriev I.V."/>
            <person name="Vagvolgyi C."/>
            <person name="Papp T."/>
            <person name="Martin F.M."/>
            <person name="Miettinen O."/>
            <person name="Hibbett D.S."/>
            <person name="Nagy L.G."/>
        </authorList>
    </citation>
    <scope>NUCLEOTIDE SEQUENCE [LARGE SCALE GENOMIC DNA]</scope>
    <source>
        <strain evidence="8 9">FP101781</strain>
    </source>
</reference>
<dbReference type="InterPro" id="IPR029058">
    <property type="entry name" value="AB_hydrolase_fold"/>
</dbReference>
<dbReference type="Pfam" id="PF00450">
    <property type="entry name" value="Peptidase_S10"/>
    <property type="match status" value="1"/>
</dbReference>
<dbReference type="PROSITE" id="PS00560">
    <property type="entry name" value="CARBOXYPEPT_SER_HIS"/>
    <property type="match status" value="1"/>
</dbReference>
<evidence type="ECO:0000313" key="8">
    <source>
        <dbReference type="EMBL" id="TEB20364.1"/>
    </source>
</evidence>
<dbReference type="OrthoDB" id="443318at2759"/>
<dbReference type="InterPro" id="IPR018202">
    <property type="entry name" value="Ser_caboxypep_ser_AS"/>
</dbReference>
<keyword evidence="6" id="KW-0325">Glycoprotein</keyword>
<dbReference type="InterPro" id="IPR001563">
    <property type="entry name" value="Peptidase_S10"/>
</dbReference>
<dbReference type="SUPFAM" id="SSF53474">
    <property type="entry name" value="alpha/beta-Hydrolases"/>
    <property type="match status" value="1"/>
</dbReference>
<evidence type="ECO:0000256" key="7">
    <source>
        <dbReference type="RuleBase" id="RU361156"/>
    </source>
</evidence>
<evidence type="ECO:0000256" key="1">
    <source>
        <dbReference type="ARBA" id="ARBA00009431"/>
    </source>
</evidence>
<organism evidence="8 9">
    <name type="scientific">Coprinellus micaceus</name>
    <name type="common">Glistening ink-cap mushroom</name>
    <name type="synonym">Coprinus micaceus</name>
    <dbReference type="NCBI Taxonomy" id="71717"/>
    <lineage>
        <taxon>Eukaryota</taxon>
        <taxon>Fungi</taxon>
        <taxon>Dikarya</taxon>
        <taxon>Basidiomycota</taxon>
        <taxon>Agaricomycotina</taxon>
        <taxon>Agaricomycetes</taxon>
        <taxon>Agaricomycetidae</taxon>
        <taxon>Agaricales</taxon>
        <taxon>Agaricineae</taxon>
        <taxon>Psathyrellaceae</taxon>
        <taxon>Coprinellus</taxon>
    </lineage>
</organism>
<dbReference type="InterPro" id="IPR033124">
    <property type="entry name" value="Ser_caboxypep_his_AS"/>
</dbReference>
<feature type="signal peptide" evidence="7">
    <location>
        <begin position="1"/>
        <end position="20"/>
    </location>
</feature>
<evidence type="ECO:0000256" key="6">
    <source>
        <dbReference type="ARBA" id="ARBA00023180"/>
    </source>
</evidence>
<feature type="chain" id="PRO_5021510327" description="Carboxypeptidase" evidence="7">
    <location>
        <begin position="21"/>
        <end position="463"/>
    </location>
</feature>
<dbReference type="GO" id="GO:0004185">
    <property type="term" value="F:serine-type carboxypeptidase activity"/>
    <property type="evidence" value="ECO:0007669"/>
    <property type="project" value="UniProtKB-UniRule"/>
</dbReference>
<evidence type="ECO:0000256" key="5">
    <source>
        <dbReference type="ARBA" id="ARBA00022801"/>
    </source>
</evidence>
<dbReference type="GO" id="GO:0000324">
    <property type="term" value="C:fungal-type vacuole"/>
    <property type="evidence" value="ECO:0007669"/>
    <property type="project" value="TreeGrafter"/>
</dbReference>
<dbReference type="Gene3D" id="1.10.287.410">
    <property type="match status" value="1"/>
</dbReference>
<dbReference type="EC" id="3.4.16.-" evidence="7"/>
<evidence type="ECO:0000256" key="3">
    <source>
        <dbReference type="ARBA" id="ARBA00022670"/>
    </source>
</evidence>
<comment type="caution">
    <text evidence="8">The sequence shown here is derived from an EMBL/GenBank/DDBJ whole genome shotgun (WGS) entry which is preliminary data.</text>
</comment>
<name>A0A4Y7SEW1_COPMI</name>
<proteinExistence type="inferred from homology"/>
<dbReference type="GO" id="GO:0006508">
    <property type="term" value="P:proteolysis"/>
    <property type="evidence" value="ECO:0007669"/>
    <property type="project" value="UniProtKB-KW"/>
</dbReference>
<dbReference type="Proteomes" id="UP000298030">
    <property type="component" value="Unassembled WGS sequence"/>
</dbReference>
<keyword evidence="4 7" id="KW-0732">Signal</keyword>
<dbReference type="PANTHER" id="PTHR11802:SF113">
    <property type="entry name" value="SERINE CARBOXYPEPTIDASE CTSA-4.1"/>
    <property type="match status" value="1"/>
</dbReference>
<keyword evidence="3 7" id="KW-0645">Protease</keyword>
<comment type="similarity">
    <text evidence="1 7">Belongs to the peptidase S10 family.</text>
</comment>
<gene>
    <name evidence="8" type="ORF">FA13DRAFT_1801013</name>
</gene>
<evidence type="ECO:0000256" key="4">
    <source>
        <dbReference type="ARBA" id="ARBA00022729"/>
    </source>
</evidence>
<dbReference type="Gene3D" id="3.40.50.1820">
    <property type="entry name" value="alpha/beta hydrolase"/>
    <property type="match status" value="1"/>
</dbReference>
<evidence type="ECO:0000313" key="9">
    <source>
        <dbReference type="Proteomes" id="UP000298030"/>
    </source>
</evidence>